<feature type="transmembrane region" description="Helical" evidence="7">
    <location>
        <begin position="172"/>
        <end position="197"/>
    </location>
</feature>
<evidence type="ECO:0000256" key="1">
    <source>
        <dbReference type="ARBA" id="ARBA00004141"/>
    </source>
</evidence>
<dbReference type="EMBL" id="LFIV01000203">
    <property type="protein sequence ID" value="KZL65806.1"/>
    <property type="molecule type" value="Genomic_DNA"/>
</dbReference>
<keyword evidence="4 7" id="KW-0472">Membrane</keyword>
<dbReference type="AlphaFoldDB" id="A0A166NLG9"/>
<evidence type="ECO:0000256" key="3">
    <source>
        <dbReference type="ARBA" id="ARBA00022989"/>
    </source>
</evidence>
<dbReference type="Proteomes" id="UP000076552">
    <property type="component" value="Unassembled WGS sequence"/>
</dbReference>
<keyword evidence="3 7" id="KW-1133">Transmembrane helix</keyword>
<dbReference type="Pfam" id="PF20684">
    <property type="entry name" value="Fung_rhodopsin"/>
    <property type="match status" value="1"/>
</dbReference>
<comment type="subcellular location">
    <subcellularLocation>
        <location evidence="1">Membrane</location>
        <topology evidence="1">Multi-pass membrane protein</topology>
    </subcellularLocation>
</comment>
<dbReference type="PANTHER" id="PTHR33048">
    <property type="entry name" value="PTH11-LIKE INTEGRAL MEMBRANE PROTEIN (AFU_ORTHOLOGUE AFUA_5G11245)"/>
    <property type="match status" value="1"/>
</dbReference>
<evidence type="ECO:0000256" key="2">
    <source>
        <dbReference type="ARBA" id="ARBA00022692"/>
    </source>
</evidence>
<gene>
    <name evidence="9" type="ORF">CT0861_09444</name>
</gene>
<evidence type="ECO:0000313" key="10">
    <source>
        <dbReference type="Proteomes" id="UP000076552"/>
    </source>
</evidence>
<dbReference type="GO" id="GO:0016020">
    <property type="term" value="C:membrane"/>
    <property type="evidence" value="ECO:0007669"/>
    <property type="project" value="UniProtKB-SubCell"/>
</dbReference>
<sequence length="425" mass="46441">MAEVDLSESNGGALVATAITFLVLSWLSVVLRCYVRAFMTKGFQIDDWFMVAAQVVFTLSCSLILLGVNNGLGHHNKALDERREVSSLMYQALATATYVLDMLFIKLSIGFFLLRLSNSKFYNWIIYVSSAIVTVWSVVIFFWNLFQCSPVEAQWDYAIPNSKCVSPDAVVAAAYSISVMTILSDWLYALLPIPMIWSVKMTKQAKATVIVILGLGIFASIATLIRLKFLADLSDLTDILFTGTDAMVWTLVEPGVAIVASSLVTIRPLLRAWRLSGFTSTDRTPGMSGAISGGMRSGTTRTAPQSAPRNDPYGADDVDTDLELGVMGKHEPMPRPNSRIGYPSPFAQAGSKEARGQHDANFMVPNRRRGSISKSELYVIEGDKASDIWRGDRIGSPSASSVDLEGLDAQSQHSGRVGLGGRRDR</sequence>
<dbReference type="STRING" id="708197.A0A166NLG9"/>
<accession>A0A166NLG9</accession>
<reference evidence="9 10" key="1">
    <citation type="submission" date="2015-06" db="EMBL/GenBank/DDBJ databases">
        <title>Survival trade-offs in plant roots during colonization by closely related pathogenic and mutualistic fungi.</title>
        <authorList>
            <person name="Hacquard S."/>
            <person name="Kracher B."/>
            <person name="Hiruma K."/>
            <person name="Weinman A."/>
            <person name="Muench P."/>
            <person name="Garrido Oter R."/>
            <person name="Ver Loren van Themaat E."/>
            <person name="Dallerey J.-F."/>
            <person name="Damm U."/>
            <person name="Henrissat B."/>
            <person name="Lespinet O."/>
            <person name="Thon M."/>
            <person name="Kemen E."/>
            <person name="McHardy A.C."/>
            <person name="Schulze-Lefert P."/>
            <person name="O'Connell R.J."/>
        </authorList>
    </citation>
    <scope>NUCLEOTIDE SEQUENCE [LARGE SCALE GENOMIC DNA]</scope>
    <source>
        <strain evidence="9 10">0861</strain>
    </source>
</reference>
<comment type="caution">
    <text evidence="9">The sequence shown here is derived from an EMBL/GenBank/DDBJ whole genome shotgun (WGS) entry which is preliminary data.</text>
</comment>
<feature type="transmembrane region" description="Helical" evidence="7">
    <location>
        <begin position="88"/>
        <end position="114"/>
    </location>
</feature>
<feature type="compositionally biased region" description="Polar residues" evidence="6">
    <location>
        <begin position="297"/>
        <end position="308"/>
    </location>
</feature>
<proteinExistence type="inferred from homology"/>
<feature type="transmembrane region" description="Helical" evidence="7">
    <location>
        <begin position="12"/>
        <end position="35"/>
    </location>
</feature>
<evidence type="ECO:0000259" key="8">
    <source>
        <dbReference type="Pfam" id="PF20684"/>
    </source>
</evidence>
<comment type="similarity">
    <text evidence="5">Belongs to the SAT4 family.</text>
</comment>
<name>A0A166NLG9_9PEZI</name>
<feature type="transmembrane region" description="Helical" evidence="7">
    <location>
        <begin position="247"/>
        <end position="266"/>
    </location>
</feature>
<dbReference type="InterPro" id="IPR052337">
    <property type="entry name" value="SAT4-like"/>
</dbReference>
<feature type="region of interest" description="Disordered" evidence="6">
    <location>
        <begin position="388"/>
        <end position="425"/>
    </location>
</feature>
<feature type="region of interest" description="Disordered" evidence="6">
    <location>
        <begin position="286"/>
        <end position="319"/>
    </location>
</feature>
<evidence type="ECO:0000256" key="4">
    <source>
        <dbReference type="ARBA" id="ARBA00023136"/>
    </source>
</evidence>
<evidence type="ECO:0000256" key="6">
    <source>
        <dbReference type="SAM" id="MobiDB-lite"/>
    </source>
</evidence>
<evidence type="ECO:0000256" key="5">
    <source>
        <dbReference type="ARBA" id="ARBA00038359"/>
    </source>
</evidence>
<keyword evidence="2 7" id="KW-0812">Transmembrane</keyword>
<evidence type="ECO:0000256" key="7">
    <source>
        <dbReference type="SAM" id="Phobius"/>
    </source>
</evidence>
<evidence type="ECO:0000313" key="9">
    <source>
        <dbReference type="EMBL" id="KZL65806.1"/>
    </source>
</evidence>
<keyword evidence="10" id="KW-1185">Reference proteome</keyword>
<dbReference type="InterPro" id="IPR049326">
    <property type="entry name" value="Rhodopsin_dom_fungi"/>
</dbReference>
<organism evidence="9 10">
    <name type="scientific">Colletotrichum tofieldiae</name>
    <dbReference type="NCBI Taxonomy" id="708197"/>
    <lineage>
        <taxon>Eukaryota</taxon>
        <taxon>Fungi</taxon>
        <taxon>Dikarya</taxon>
        <taxon>Ascomycota</taxon>
        <taxon>Pezizomycotina</taxon>
        <taxon>Sordariomycetes</taxon>
        <taxon>Hypocreomycetidae</taxon>
        <taxon>Glomerellales</taxon>
        <taxon>Glomerellaceae</taxon>
        <taxon>Colletotrichum</taxon>
        <taxon>Colletotrichum spaethianum species complex</taxon>
    </lineage>
</organism>
<feature type="transmembrane region" description="Helical" evidence="7">
    <location>
        <begin position="121"/>
        <end position="146"/>
    </location>
</feature>
<feature type="transmembrane region" description="Helical" evidence="7">
    <location>
        <begin position="47"/>
        <end position="68"/>
    </location>
</feature>
<dbReference type="PANTHER" id="PTHR33048:SF96">
    <property type="entry name" value="INTEGRAL MEMBRANE PROTEIN"/>
    <property type="match status" value="1"/>
</dbReference>
<protein>
    <submittedName>
        <fullName evidence="9">Integral membrane family protein</fullName>
    </submittedName>
</protein>
<feature type="transmembrane region" description="Helical" evidence="7">
    <location>
        <begin position="209"/>
        <end position="227"/>
    </location>
</feature>
<feature type="domain" description="Rhodopsin" evidence="8">
    <location>
        <begin position="31"/>
        <end position="271"/>
    </location>
</feature>